<feature type="non-terminal residue" evidence="2">
    <location>
        <position position="1"/>
    </location>
</feature>
<evidence type="ECO:0000313" key="2">
    <source>
        <dbReference type="EMBL" id="ODV81312.1"/>
    </source>
</evidence>
<evidence type="ECO:0000313" key="3">
    <source>
        <dbReference type="Proteomes" id="UP000094285"/>
    </source>
</evidence>
<evidence type="ECO:0000256" key="1">
    <source>
        <dbReference type="SAM" id="Coils"/>
    </source>
</evidence>
<dbReference type="Pfam" id="PF10224">
    <property type="entry name" value="DUF2205"/>
    <property type="match status" value="1"/>
</dbReference>
<gene>
    <name evidence="2" type="ORF">CANTADRAFT_28316</name>
</gene>
<feature type="non-terminal residue" evidence="2">
    <location>
        <position position="53"/>
    </location>
</feature>
<dbReference type="GeneID" id="30982378"/>
<dbReference type="OrthoDB" id="2163284at2759"/>
<dbReference type="Proteomes" id="UP000094285">
    <property type="component" value="Unassembled WGS sequence"/>
</dbReference>
<sequence length="53" mass="6308">KEAKIEEILQLKAKINTLMNNIRDTKQVSDKFENENQYLQEYFGSLMKSEDLK</sequence>
<dbReference type="InterPro" id="IPR019357">
    <property type="entry name" value="SCOC"/>
</dbReference>
<reference evidence="3" key="1">
    <citation type="submission" date="2016-05" db="EMBL/GenBank/DDBJ databases">
        <title>Comparative genomics of biotechnologically important yeasts.</title>
        <authorList>
            <consortium name="DOE Joint Genome Institute"/>
            <person name="Riley R."/>
            <person name="Haridas S."/>
            <person name="Wolfe K.H."/>
            <person name="Lopes M.R."/>
            <person name="Hittinger C.T."/>
            <person name="Goker M."/>
            <person name="Salamov A."/>
            <person name="Wisecaver J."/>
            <person name="Long T.M."/>
            <person name="Aerts A.L."/>
            <person name="Barry K."/>
            <person name="Choi C."/>
            <person name="Clum A."/>
            <person name="Coughlan A.Y."/>
            <person name="Deshpande S."/>
            <person name="Douglass A.P."/>
            <person name="Hanson S.J."/>
            <person name="Klenk H.-P."/>
            <person name="Labutti K."/>
            <person name="Lapidus A."/>
            <person name="Lindquist E."/>
            <person name="Lipzen A."/>
            <person name="Meier-Kolthoff J.P."/>
            <person name="Ohm R.A."/>
            <person name="Otillar R.P."/>
            <person name="Pangilinan J."/>
            <person name="Peng Y."/>
            <person name="Rokas A."/>
            <person name="Rosa C.A."/>
            <person name="Scheuner C."/>
            <person name="Sibirny A.A."/>
            <person name="Slot J.C."/>
            <person name="Stielow J.B."/>
            <person name="Sun H."/>
            <person name="Kurtzman C.P."/>
            <person name="Blackwell M."/>
            <person name="Grigoriev I.V."/>
            <person name="Jeffries T.W."/>
        </authorList>
    </citation>
    <scope>NUCLEOTIDE SEQUENCE [LARGE SCALE GENOMIC DNA]</scope>
    <source>
        <strain evidence="3">NRRL Y-17324</strain>
    </source>
</reference>
<dbReference type="RefSeq" id="XP_020066434.1">
    <property type="nucleotide sequence ID" value="XM_020208241.2"/>
</dbReference>
<organism evidence="2 3">
    <name type="scientific">Suhomyces tanzawaensis NRRL Y-17324</name>
    <dbReference type="NCBI Taxonomy" id="984487"/>
    <lineage>
        <taxon>Eukaryota</taxon>
        <taxon>Fungi</taxon>
        <taxon>Dikarya</taxon>
        <taxon>Ascomycota</taxon>
        <taxon>Saccharomycotina</taxon>
        <taxon>Pichiomycetes</taxon>
        <taxon>Debaryomycetaceae</taxon>
        <taxon>Suhomyces</taxon>
    </lineage>
</organism>
<proteinExistence type="predicted"/>
<accession>A0A1E4SPJ2</accession>
<dbReference type="AlphaFoldDB" id="A0A1E4SPJ2"/>
<name>A0A1E4SPJ2_9ASCO</name>
<dbReference type="Gene3D" id="1.20.5.170">
    <property type="match status" value="1"/>
</dbReference>
<dbReference type="EMBL" id="KV453910">
    <property type="protein sequence ID" value="ODV81312.1"/>
    <property type="molecule type" value="Genomic_DNA"/>
</dbReference>
<keyword evidence="3" id="KW-1185">Reference proteome</keyword>
<feature type="coiled-coil region" evidence="1">
    <location>
        <begin position="1"/>
        <end position="35"/>
    </location>
</feature>
<protein>
    <submittedName>
        <fullName evidence="2">Uncharacterized protein</fullName>
    </submittedName>
</protein>
<keyword evidence="1" id="KW-0175">Coiled coil</keyword>